<dbReference type="EMBL" id="DS999411">
    <property type="protein sequence ID" value="EED36539.1"/>
    <property type="molecule type" value="Genomic_DNA"/>
</dbReference>
<dbReference type="InterPro" id="IPR011010">
    <property type="entry name" value="DNA_brk_join_enz"/>
</dbReference>
<dbReference type="PANTHER" id="PTHR34605">
    <property type="entry name" value="PHAGE_INTEGRASE DOMAIN-CONTAINING PROTEIN"/>
    <property type="match status" value="1"/>
</dbReference>
<accession>B8KUY5</accession>
<dbReference type="eggNOG" id="COG0582">
    <property type="taxonomic scope" value="Bacteria"/>
</dbReference>
<dbReference type="RefSeq" id="WP_009021282.1">
    <property type="nucleotide sequence ID" value="NZ_DS999411.1"/>
</dbReference>
<dbReference type="PANTHER" id="PTHR34605:SF4">
    <property type="entry name" value="DNA ADENINE METHYLTRANSFERASE"/>
    <property type="match status" value="1"/>
</dbReference>
<organism evidence="7 8">
    <name type="scientific">Luminiphilus syltensis NOR5-1B</name>
    <dbReference type="NCBI Taxonomy" id="565045"/>
    <lineage>
        <taxon>Bacteria</taxon>
        <taxon>Pseudomonadati</taxon>
        <taxon>Pseudomonadota</taxon>
        <taxon>Gammaproteobacteria</taxon>
        <taxon>Cellvibrionales</taxon>
        <taxon>Halieaceae</taxon>
        <taxon>Luminiphilus</taxon>
    </lineage>
</organism>
<dbReference type="HOGENOM" id="CLU_047407_4_1_6"/>
<dbReference type="InterPro" id="IPR044068">
    <property type="entry name" value="CB"/>
</dbReference>
<dbReference type="Gene3D" id="1.10.150.130">
    <property type="match status" value="1"/>
</dbReference>
<feature type="domain" description="Core-binding (CB)" evidence="6">
    <location>
        <begin position="1"/>
        <end position="78"/>
    </location>
</feature>
<dbReference type="SUPFAM" id="SSF56349">
    <property type="entry name" value="DNA breaking-rejoining enzymes"/>
    <property type="match status" value="1"/>
</dbReference>
<dbReference type="Gene3D" id="1.10.443.10">
    <property type="entry name" value="Intergrase catalytic core"/>
    <property type="match status" value="1"/>
</dbReference>
<evidence type="ECO:0000256" key="4">
    <source>
        <dbReference type="PROSITE-ProRule" id="PRU01248"/>
    </source>
</evidence>
<reference evidence="8" key="1">
    <citation type="journal article" date="2013" name="BMC Microbiol.">
        <title>Taxonomy and evolution of bacteriochlorophyll a-containing members of the OM60/NOR5 clade of marine gammaproteobacteria: description of Luminiphilus syltensis gen. nov., sp. nov., reclassification of Haliea rubra as Pseudohaliea rubra gen. nov., comb. nov., and emendation of Chromatocurvus halotolerans.</title>
        <authorList>
            <person name="Spring S."/>
            <person name="Riedel T."/>
            <person name="Sproer C."/>
            <person name="Yan S."/>
            <person name="Harder J."/>
            <person name="Fuchs B.M."/>
        </authorList>
    </citation>
    <scope>NUCLEOTIDE SEQUENCE [LARGE SCALE GENOMIC DNA]</scope>
    <source>
        <strain evidence="8">NOR51-B</strain>
    </source>
</reference>
<evidence type="ECO:0000256" key="1">
    <source>
        <dbReference type="ARBA" id="ARBA00022908"/>
    </source>
</evidence>
<name>B8KUY5_9GAMM</name>
<dbReference type="GO" id="GO:0015074">
    <property type="term" value="P:DNA integration"/>
    <property type="evidence" value="ECO:0007669"/>
    <property type="project" value="UniProtKB-KW"/>
</dbReference>
<dbReference type="Proteomes" id="UP000004699">
    <property type="component" value="Unassembled WGS sequence"/>
</dbReference>
<keyword evidence="8" id="KW-1185">Reference proteome</keyword>
<dbReference type="SUPFAM" id="SSF47823">
    <property type="entry name" value="lambda integrase-like, N-terminal domain"/>
    <property type="match status" value="1"/>
</dbReference>
<dbReference type="STRING" id="565045.NOR51B_2491"/>
<evidence type="ECO:0000256" key="2">
    <source>
        <dbReference type="ARBA" id="ARBA00023125"/>
    </source>
</evidence>
<dbReference type="OrthoDB" id="5914130at2"/>
<dbReference type="InterPro" id="IPR002104">
    <property type="entry name" value="Integrase_catalytic"/>
</dbReference>
<keyword evidence="2 4" id="KW-0238">DNA-binding</keyword>
<protein>
    <submittedName>
        <fullName evidence="7">Phage integrase family protein</fullName>
    </submittedName>
</protein>
<evidence type="ECO:0000313" key="7">
    <source>
        <dbReference type="EMBL" id="EED36539.1"/>
    </source>
</evidence>
<keyword evidence="1" id="KW-0229">DNA integration</keyword>
<evidence type="ECO:0000259" key="6">
    <source>
        <dbReference type="PROSITE" id="PS51900"/>
    </source>
</evidence>
<dbReference type="AlphaFoldDB" id="B8KUY5"/>
<dbReference type="PROSITE" id="PS51900">
    <property type="entry name" value="CB"/>
    <property type="match status" value="1"/>
</dbReference>
<evidence type="ECO:0000256" key="3">
    <source>
        <dbReference type="ARBA" id="ARBA00023172"/>
    </source>
</evidence>
<evidence type="ECO:0000259" key="5">
    <source>
        <dbReference type="PROSITE" id="PS51898"/>
    </source>
</evidence>
<evidence type="ECO:0000313" key="8">
    <source>
        <dbReference type="Proteomes" id="UP000004699"/>
    </source>
</evidence>
<feature type="domain" description="Tyr recombinase" evidence="5">
    <location>
        <begin position="104"/>
        <end position="292"/>
    </location>
</feature>
<keyword evidence="3" id="KW-0233">DNA recombination</keyword>
<dbReference type="GO" id="GO:0006310">
    <property type="term" value="P:DNA recombination"/>
    <property type="evidence" value="ECO:0007669"/>
    <property type="project" value="UniProtKB-KW"/>
</dbReference>
<dbReference type="GO" id="GO:0003677">
    <property type="term" value="F:DNA binding"/>
    <property type="evidence" value="ECO:0007669"/>
    <property type="project" value="UniProtKB-UniRule"/>
</dbReference>
<proteinExistence type="predicted"/>
<dbReference type="InterPro" id="IPR004107">
    <property type="entry name" value="Integrase_SAM-like_N"/>
</dbReference>
<dbReference type="Pfam" id="PF00589">
    <property type="entry name" value="Phage_integrase"/>
    <property type="match status" value="1"/>
</dbReference>
<dbReference type="PROSITE" id="PS51898">
    <property type="entry name" value="TYR_RECOMBINASE"/>
    <property type="match status" value="1"/>
</dbReference>
<dbReference type="InterPro" id="IPR013762">
    <property type="entry name" value="Integrase-like_cat_sf"/>
</dbReference>
<gene>
    <name evidence="7" type="ORF">NOR51B_2491</name>
</gene>
<sequence>MIEELFAEFEGAFAENTIRSYRSDFSRFSRWCDENDLAPLDATSEDLAGFAEYLAKTCVGSTVRRHVASISSILKLSGREDIGKGAPVVLAMKRIYRRKGRWQRQAIPLTHNVLQALLAECDDSHRGLRDRVMLRLGYETMRRRHELCSFRFEDLEQLPSGKAALRLRFSKTDQYGAGKLIPISEVLHGDIQRWGELTGNTGYLLRRVYRKGEIGSDLHPGGIARRLQELQQQAGLELGGKLSGHSFRVGAALDLLERGESLEKIMLRGGWQAESTVVAYLRSWQASQDIEP</sequence>
<dbReference type="InterPro" id="IPR010998">
    <property type="entry name" value="Integrase_recombinase_N"/>
</dbReference>
<dbReference type="Pfam" id="PF02899">
    <property type="entry name" value="Phage_int_SAM_1"/>
    <property type="match status" value="1"/>
</dbReference>
<dbReference type="InterPro" id="IPR052925">
    <property type="entry name" value="Phage_Integrase-like_Recomb"/>
</dbReference>